<evidence type="ECO:0000259" key="9">
    <source>
        <dbReference type="SMART" id="SM00363"/>
    </source>
</evidence>
<dbReference type="Pfam" id="PF00849">
    <property type="entry name" value="PseudoU_synth_2"/>
    <property type="match status" value="1"/>
</dbReference>
<organism evidence="10 11">
    <name type="scientific">Methylocaldum szegediense</name>
    <dbReference type="NCBI Taxonomy" id="73780"/>
    <lineage>
        <taxon>Bacteria</taxon>
        <taxon>Pseudomonadati</taxon>
        <taxon>Pseudomonadota</taxon>
        <taxon>Gammaproteobacteria</taxon>
        <taxon>Methylococcales</taxon>
        <taxon>Methylococcaceae</taxon>
        <taxon>Methylocaldum</taxon>
    </lineage>
</organism>
<evidence type="ECO:0000256" key="1">
    <source>
        <dbReference type="ARBA" id="ARBA00000381"/>
    </source>
</evidence>
<accession>A0ABN8X6P6</accession>
<dbReference type="CDD" id="cd02869">
    <property type="entry name" value="PseudoU_synth_RluA_like"/>
    <property type="match status" value="1"/>
</dbReference>
<dbReference type="RefSeq" id="WP_026609154.1">
    <property type="nucleotide sequence ID" value="NZ_OX458333.1"/>
</dbReference>
<proteinExistence type="inferred from homology"/>
<dbReference type="PANTHER" id="PTHR21600">
    <property type="entry name" value="MITOCHONDRIAL RNA PSEUDOURIDINE SYNTHASE"/>
    <property type="match status" value="1"/>
</dbReference>
<dbReference type="CDD" id="cd00165">
    <property type="entry name" value="S4"/>
    <property type="match status" value="1"/>
</dbReference>
<comment type="similarity">
    <text evidence="3 8">Belongs to the pseudouridine synthase RluA family.</text>
</comment>
<sequence>MKQAVNGATVKWIEVDEESAGQRIDNFLFTHLKGVPKSHIYRILRTGEVRCNGGRIQAQERLHVGDLIRVPPVRLTIRDSKRVPKDFVRARLESRILYEDDDLLVLNKPAGMAVHGGSGLCFGVIEGLREIRSGAGLLELVHRLDRDTSGCLLIAKKRSALRILHEQFRNDEVEKVYFALLAGRWSRARWMIDAPLKRNVLQSGERLVKVARDGKPAVTEFRRKERYANSTLVEARPITGRTHQIRVHARSMGHPIVGDERYGDDEVNRDFRRRGLKRLFLHALEAGFRHPRTGKLIEVRAPLDQDLRDVLKGLPR</sequence>
<dbReference type="InterPro" id="IPR006145">
    <property type="entry name" value="PsdUridine_synth_RsuA/RluA"/>
</dbReference>
<evidence type="ECO:0000313" key="11">
    <source>
        <dbReference type="Proteomes" id="UP001162030"/>
    </source>
</evidence>
<dbReference type="PROSITE" id="PS50889">
    <property type="entry name" value="S4"/>
    <property type="match status" value="1"/>
</dbReference>
<name>A0ABN8X6P6_9GAMM</name>
<dbReference type="NCBIfam" id="NF008249">
    <property type="entry name" value="PRK11025.1"/>
    <property type="match status" value="1"/>
</dbReference>
<reference evidence="10 11" key="1">
    <citation type="submission" date="2023-03" db="EMBL/GenBank/DDBJ databases">
        <authorList>
            <person name="Pearce D."/>
        </authorList>
    </citation>
    <scope>NUCLEOTIDE SEQUENCE [LARGE SCALE GENOMIC DNA]</scope>
    <source>
        <strain evidence="10">Msz</strain>
    </source>
</reference>
<comment type="catalytic activity">
    <reaction evidence="8">
        <text>a uridine in RNA = a pseudouridine in RNA</text>
        <dbReference type="Rhea" id="RHEA:48348"/>
        <dbReference type="Rhea" id="RHEA-COMP:12068"/>
        <dbReference type="Rhea" id="RHEA-COMP:12069"/>
        <dbReference type="ChEBI" id="CHEBI:65314"/>
        <dbReference type="ChEBI" id="CHEBI:65315"/>
    </reaction>
</comment>
<dbReference type="EC" id="5.4.99.-" evidence="8"/>
<feature type="domain" description="RNA-binding S4" evidence="9">
    <location>
        <begin position="22"/>
        <end position="81"/>
    </location>
</feature>
<protein>
    <recommendedName>
        <fullName evidence="8">Pseudouridine synthase</fullName>
        <ecNumber evidence="8">5.4.99.-</ecNumber>
    </recommendedName>
</protein>
<dbReference type="SUPFAM" id="SSF55120">
    <property type="entry name" value="Pseudouridine synthase"/>
    <property type="match status" value="1"/>
</dbReference>
<evidence type="ECO:0000256" key="5">
    <source>
        <dbReference type="ARBA" id="ARBA00022884"/>
    </source>
</evidence>
<dbReference type="Gene3D" id="3.10.290.10">
    <property type="entry name" value="RNA-binding S4 domain"/>
    <property type="match status" value="1"/>
</dbReference>
<evidence type="ECO:0000256" key="2">
    <source>
        <dbReference type="ARBA" id="ARBA00002876"/>
    </source>
</evidence>
<evidence type="ECO:0000256" key="6">
    <source>
        <dbReference type="ARBA" id="ARBA00023235"/>
    </source>
</evidence>
<comment type="function">
    <text evidence="2">Responsible for synthesis of pseudouridine from uracil at positions 955, 2504 and 2580 in 23S ribosomal RNA.</text>
</comment>
<dbReference type="GO" id="GO:0160141">
    <property type="term" value="F:23S rRNA pseudouridine(955/2504/2580) synthase activity"/>
    <property type="evidence" value="ECO:0007669"/>
    <property type="project" value="UniProtKB-EC"/>
</dbReference>
<keyword evidence="6 8" id="KW-0413">Isomerase</keyword>
<dbReference type="Pfam" id="PF01479">
    <property type="entry name" value="S4"/>
    <property type="match status" value="1"/>
</dbReference>
<dbReference type="PANTHER" id="PTHR21600:SF92">
    <property type="entry name" value="RIBOSOMAL LARGE SUBUNIT PSEUDOURIDINE SYNTHASE C"/>
    <property type="match status" value="1"/>
</dbReference>
<dbReference type="PROSITE" id="PS01129">
    <property type="entry name" value="PSI_RLU"/>
    <property type="match status" value="1"/>
</dbReference>
<evidence type="ECO:0000256" key="7">
    <source>
        <dbReference type="PROSITE-ProRule" id="PRU00182"/>
    </source>
</evidence>
<comment type="catalytic activity">
    <reaction evidence="1">
        <text>uridine(955/2504/2580) in 23S rRNA = pseudouridine(955/2504/2580) in 23S rRNA</text>
        <dbReference type="Rhea" id="RHEA:42528"/>
        <dbReference type="Rhea" id="RHEA-COMP:10099"/>
        <dbReference type="Rhea" id="RHEA-COMP:10100"/>
        <dbReference type="ChEBI" id="CHEBI:65314"/>
        <dbReference type="ChEBI" id="CHEBI:65315"/>
        <dbReference type="EC" id="5.4.99.24"/>
    </reaction>
</comment>
<keyword evidence="11" id="KW-1185">Reference proteome</keyword>
<evidence type="ECO:0000256" key="3">
    <source>
        <dbReference type="ARBA" id="ARBA00010876"/>
    </source>
</evidence>
<dbReference type="InterPro" id="IPR006225">
    <property type="entry name" value="PsdUridine_synth_RluC/D"/>
</dbReference>
<gene>
    <name evidence="10" type="primary">rluC</name>
    <name evidence="10" type="ORF">MSZNOR_3558</name>
</gene>
<dbReference type="EMBL" id="OX458333">
    <property type="protein sequence ID" value="CAI8906976.1"/>
    <property type="molecule type" value="Genomic_DNA"/>
</dbReference>
<evidence type="ECO:0000256" key="8">
    <source>
        <dbReference type="RuleBase" id="RU362028"/>
    </source>
</evidence>
<dbReference type="InterPro" id="IPR002942">
    <property type="entry name" value="S4_RNA-bd"/>
</dbReference>
<evidence type="ECO:0000313" key="10">
    <source>
        <dbReference type="EMBL" id="CAI8906976.1"/>
    </source>
</evidence>
<dbReference type="InterPro" id="IPR036986">
    <property type="entry name" value="S4_RNA-bd_sf"/>
</dbReference>
<dbReference type="Proteomes" id="UP001162030">
    <property type="component" value="Chromosome"/>
</dbReference>
<keyword evidence="5 7" id="KW-0694">RNA-binding</keyword>
<evidence type="ECO:0000256" key="4">
    <source>
        <dbReference type="ARBA" id="ARBA00022552"/>
    </source>
</evidence>
<dbReference type="InterPro" id="IPR006224">
    <property type="entry name" value="PsdUridine_synth_RluA-like_CS"/>
</dbReference>
<dbReference type="SUPFAM" id="SSF55174">
    <property type="entry name" value="Alpha-L RNA-binding motif"/>
    <property type="match status" value="1"/>
</dbReference>
<keyword evidence="4" id="KW-0698">rRNA processing</keyword>
<dbReference type="Gene3D" id="3.30.2350.10">
    <property type="entry name" value="Pseudouridine synthase"/>
    <property type="match status" value="1"/>
</dbReference>
<dbReference type="NCBIfam" id="TIGR00005">
    <property type="entry name" value="rluA_subfam"/>
    <property type="match status" value="1"/>
</dbReference>
<dbReference type="SMART" id="SM00363">
    <property type="entry name" value="S4"/>
    <property type="match status" value="1"/>
</dbReference>
<dbReference type="InterPro" id="IPR020103">
    <property type="entry name" value="PsdUridine_synth_cat_dom_sf"/>
</dbReference>
<dbReference type="InterPro" id="IPR050188">
    <property type="entry name" value="RluA_PseudoU_synthase"/>
</dbReference>